<evidence type="ECO:0000313" key="9">
    <source>
        <dbReference type="Proteomes" id="UP000292627"/>
    </source>
</evidence>
<evidence type="ECO:0000256" key="6">
    <source>
        <dbReference type="SAM" id="Phobius"/>
    </source>
</evidence>
<organism evidence="8 9">
    <name type="scientific">Pseudoxanthomonas winnipegensis</name>
    <dbReference type="NCBI Taxonomy" id="2480810"/>
    <lineage>
        <taxon>Bacteria</taxon>
        <taxon>Pseudomonadati</taxon>
        <taxon>Pseudomonadota</taxon>
        <taxon>Gammaproteobacteria</taxon>
        <taxon>Lysobacterales</taxon>
        <taxon>Lysobacteraceae</taxon>
        <taxon>Pseudoxanthomonas</taxon>
    </lineage>
</organism>
<evidence type="ECO:0000259" key="7">
    <source>
        <dbReference type="Pfam" id="PF04138"/>
    </source>
</evidence>
<keyword evidence="4 6" id="KW-1133">Transmembrane helix</keyword>
<sequence length="128" mass="13968">MSLLRQGGSYVVVGLAQLILDWSVFVALSAFGLPAVPANVVGRVAGAMLGFWLNGRYTFASREGGARLGWSRFARFLAVWIPATVLSTWLIVLVEQRLGLQLAWLAKPLVEGVLAVLTFAASRYVIYR</sequence>
<dbReference type="EMBL" id="SHMC01000001">
    <property type="protein sequence ID" value="TAA28819.1"/>
    <property type="molecule type" value="Genomic_DNA"/>
</dbReference>
<evidence type="ECO:0000256" key="5">
    <source>
        <dbReference type="ARBA" id="ARBA00023136"/>
    </source>
</evidence>
<evidence type="ECO:0000256" key="4">
    <source>
        <dbReference type="ARBA" id="ARBA00022989"/>
    </source>
</evidence>
<protein>
    <submittedName>
        <fullName evidence="8">GtrA family protein</fullName>
    </submittedName>
</protein>
<dbReference type="RefSeq" id="WP_130550300.1">
    <property type="nucleotide sequence ID" value="NZ_SHMC01000001.1"/>
</dbReference>
<dbReference type="Proteomes" id="UP000292627">
    <property type="component" value="Unassembled WGS sequence"/>
</dbReference>
<accession>A0A4Q8LHV9</accession>
<feature type="transmembrane region" description="Helical" evidence="6">
    <location>
        <begin position="36"/>
        <end position="53"/>
    </location>
</feature>
<name>A0A4Q8LHV9_9GAMM</name>
<comment type="subcellular location">
    <subcellularLocation>
        <location evidence="1">Membrane</location>
        <topology evidence="1">Multi-pass membrane protein</topology>
    </subcellularLocation>
</comment>
<feature type="domain" description="GtrA/DPMS transmembrane" evidence="7">
    <location>
        <begin position="10"/>
        <end position="126"/>
    </location>
</feature>
<dbReference type="GO" id="GO:0005886">
    <property type="term" value="C:plasma membrane"/>
    <property type="evidence" value="ECO:0007669"/>
    <property type="project" value="TreeGrafter"/>
</dbReference>
<feature type="transmembrane region" description="Helical" evidence="6">
    <location>
        <begin position="73"/>
        <end position="92"/>
    </location>
</feature>
<evidence type="ECO:0000256" key="2">
    <source>
        <dbReference type="ARBA" id="ARBA00009399"/>
    </source>
</evidence>
<dbReference type="PANTHER" id="PTHR38459">
    <property type="entry name" value="PROPHAGE BACTOPRENOL-LINKED GLUCOSE TRANSLOCASE HOMOLOG"/>
    <property type="match status" value="1"/>
</dbReference>
<dbReference type="OrthoDB" id="5966606at2"/>
<dbReference type="AlphaFoldDB" id="A0A4Q8LHV9"/>
<dbReference type="GO" id="GO:0000271">
    <property type="term" value="P:polysaccharide biosynthetic process"/>
    <property type="evidence" value="ECO:0007669"/>
    <property type="project" value="InterPro"/>
</dbReference>
<keyword evidence="5 6" id="KW-0472">Membrane</keyword>
<evidence type="ECO:0000256" key="1">
    <source>
        <dbReference type="ARBA" id="ARBA00004141"/>
    </source>
</evidence>
<proteinExistence type="inferred from homology"/>
<comment type="similarity">
    <text evidence="2">Belongs to the GtrA family.</text>
</comment>
<dbReference type="PANTHER" id="PTHR38459:SF1">
    <property type="entry name" value="PROPHAGE BACTOPRENOL-LINKED GLUCOSE TRANSLOCASE HOMOLOG"/>
    <property type="match status" value="1"/>
</dbReference>
<dbReference type="InterPro" id="IPR007267">
    <property type="entry name" value="GtrA_DPMS_TM"/>
</dbReference>
<comment type="caution">
    <text evidence="8">The sequence shown here is derived from an EMBL/GenBank/DDBJ whole genome shotgun (WGS) entry which is preliminary data.</text>
</comment>
<feature type="transmembrane region" description="Helical" evidence="6">
    <location>
        <begin position="104"/>
        <end position="126"/>
    </location>
</feature>
<gene>
    <name evidence="8" type="ORF">EA660_04370</name>
</gene>
<reference evidence="8 9" key="1">
    <citation type="submission" date="2019-02" db="EMBL/GenBank/DDBJ databases">
        <title>WGS of Pseudoxanthomonas species novum from clinical isolates.</title>
        <authorList>
            <person name="Bernier A.-M."/>
            <person name="Bernard K."/>
            <person name="Vachon A."/>
        </authorList>
    </citation>
    <scope>NUCLEOTIDE SEQUENCE [LARGE SCALE GENOMIC DNA]</scope>
    <source>
        <strain evidence="8 9">NML171200</strain>
    </source>
</reference>
<evidence type="ECO:0000313" key="8">
    <source>
        <dbReference type="EMBL" id="TAA28819.1"/>
    </source>
</evidence>
<dbReference type="InterPro" id="IPR051401">
    <property type="entry name" value="GtrA_CellWall_Glycosyl"/>
</dbReference>
<dbReference type="Pfam" id="PF04138">
    <property type="entry name" value="GtrA_DPMS_TM"/>
    <property type="match status" value="1"/>
</dbReference>
<keyword evidence="3 6" id="KW-0812">Transmembrane</keyword>
<evidence type="ECO:0000256" key="3">
    <source>
        <dbReference type="ARBA" id="ARBA00022692"/>
    </source>
</evidence>
<feature type="transmembrane region" description="Helical" evidence="6">
    <location>
        <begin position="7"/>
        <end position="30"/>
    </location>
</feature>